<dbReference type="SUPFAM" id="SSF53448">
    <property type="entry name" value="Nucleotide-diphospho-sugar transferases"/>
    <property type="match status" value="1"/>
</dbReference>
<evidence type="ECO:0000313" key="3">
    <source>
        <dbReference type="Proteomes" id="UP000680865"/>
    </source>
</evidence>
<dbReference type="RefSeq" id="WP_212995776.1">
    <property type="nucleotide sequence ID" value="NZ_BAAATW010000002.1"/>
</dbReference>
<keyword evidence="3" id="KW-1185">Reference proteome</keyword>
<dbReference type="Gene3D" id="2.160.10.10">
    <property type="entry name" value="Hexapeptide repeat proteins"/>
    <property type="match status" value="1"/>
</dbReference>
<protein>
    <submittedName>
        <fullName evidence="2">Glucose-1-phosphate thymidylyltransferase</fullName>
    </submittedName>
</protein>
<dbReference type="NCBIfam" id="TIGR01208">
    <property type="entry name" value="rmlA_long"/>
    <property type="match status" value="1"/>
</dbReference>
<feature type="domain" description="Nucleotidyl transferase" evidence="1">
    <location>
        <begin position="2"/>
        <end position="234"/>
    </location>
</feature>
<dbReference type="PANTHER" id="PTHR42883:SF2">
    <property type="entry name" value="THYMIDYLYLTRANSFERASE"/>
    <property type="match status" value="1"/>
</dbReference>
<gene>
    <name evidence="2" type="ORF">Aco04nite_07710</name>
</gene>
<proteinExistence type="predicted"/>
<reference evidence="2" key="1">
    <citation type="submission" date="2021-03" db="EMBL/GenBank/DDBJ databases">
        <title>Whole genome shotgun sequence of Actinoplanes consettensis NBRC 14913.</title>
        <authorList>
            <person name="Komaki H."/>
            <person name="Tamura T."/>
        </authorList>
    </citation>
    <scope>NUCLEOTIDE SEQUENCE</scope>
    <source>
        <strain evidence="2">NBRC 14913</strain>
    </source>
</reference>
<dbReference type="PANTHER" id="PTHR42883">
    <property type="entry name" value="GLUCOSE-1-PHOSPHATE THYMIDYLTRANSFERASE"/>
    <property type="match status" value="1"/>
</dbReference>
<organism evidence="2 3">
    <name type="scientific">Winogradskya consettensis</name>
    <dbReference type="NCBI Taxonomy" id="113560"/>
    <lineage>
        <taxon>Bacteria</taxon>
        <taxon>Bacillati</taxon>
        <taxon>Actinomycetota</taxon>
        <taxon>Actinomycetes</taxon>
        <taxon>Micromonosporales</taxon>
        <taxon>Micromonosporaceae</taxon>
        <taxon>Winogradskya</taxon>
    </lineage>
</organism>
<accession>A0A919S8X5</accession>
<sequence>MKALVLSGGTGSRMRPLSHSMPKQLIPVAGRPVLEHVLARVRELGVHEVGIVVGEHAGQIREAIGDGTRLGLSITYIAQDQPRGLGHTVQVARQFLGSDDFVMYLGDNILGNDVTGVADEFRRTRVAAQLLVRKVGDPRSFGVADVGPGGRVRGLAEKPDLPVSDLAVVGVYFLTAAIHAAIDAVPVSRRGELELTDALQWLVDSGVPVHASEYEGYWKDVGRIGDLLDCNSHMLGVMRGSVAGYVDPASSVGPHVTIEPGAKVLRSHVRGPSFIGANTVVEDSVIGPHTSVGADCLLRSAHITDSIVMQGAQIVDTAGLTRSLVGRRAVIGRNESGPGQQLIVGDDARISFL</sequence>
<dbReference type="InterPro" id="IPR005835">
    <property type="entry name" value="NTP_transferase_dom"/>
</dbReference>
<dbReference type="EMBL" id="BOQP01000004">
    <property type="protein sequence ID" value="GIM67762.1"/>
    <property type="molecule type" value="Genomic_DNA"/>
</dbReference>
<dbReference type="Gene3D" id="3.90.550.10">
    <property type="entry name" value="Spore Coat Polysaccharide Biosynthesis Protein SpsA, Chain A"/>
    <property type="match status" value="1"/>
</dbReference>
<dbReference type="InterPro" id="IPR029044">
    <property type="entry name" value="Nucleotide-diphossugar_trans"/>
</dbReference>
<evidence type="ECO:0000313" key="2">
    <source>
        <dbReference type="EMBL" id="GIM67762.1"/>
    </source>
</evidence>
<dbReference type="Proteomes" id="UP000680865">
    <property type="component" value="Unassembled WGS sequence"/>
</dbReference>
<dbReference type="InterPro" id="IPR005908">
    <property type="entry name" value="G1P_thy_trans_l"/>
</dbReference>
<dbReference type="CDD" id="cd04189">
    <property type="entry name" value="G1P_TT_long"/>
    <property type="match status" value="1"/>
</dbReference>
<name>A0A919S8X5_9ACTN</name>
<dbReference type="AlphaFoldDB" id="A0A919S8X5"/>
<comment type="caution">
    <text evidence="2">The sequence shown here is derived from an EMBL/GenBank/DDBJ whole genome shotgun (WGS) entry which is preliminary data.</text>
</comment>
<evidence type="ECO:0000259" key="1">
    <source>
        <dbReference type="Pfam" id="PF00483"/>
    </source>
</evidence>
<dbReference type="Pfam" id="PF00483">
    <property type="entry name" value="NTP_transferase"/>
    <property type="match status" value="1"/>
</dbReference>